<comment type="similarity">
    <text evidence="9">Belongs to the Bfd family.</text>
</comment>
<name>A0A495VAA5_9GAMM</name>
<dbReference type="OrthoDB" id="9815350at2"/>
<evidence type="ECO:0000256" key="9">
    <source>
        <dbReference type="ARBA" id="ARBA00046332"/>
    </source>
</evidence>
<keyword evidence="3" id="KW-0479">Metal-binding</keyword>
<keyword evidence="5" id="KW-0408">Iron</keyword>
<dbReference type="RefSeq" id="WP_120797900.1">
    <property type="nucleotide sequence ID" value="NZ_RBXL01000001.1"/>
</dbReference>
<keyword evidence="6" id="KW-0411">Iron-sulfur</keyword>
<comment type="cofactor">
    <cofactor evidence="7">
        <name>[2Fe-2S] cluster</name>
        <dbReference type="ChEBI" id="CHEBI:190135"/>
    </cofactor>
</comment>
<dbReference type="PANTHER" id="PTHR37424:SF1">
    <property type="entry name" value="BACTERIOFERRITIN-ASSOCIATED FERREDOXIN"/>
    <property type="match status" value="1"/>
</dbReference>
<evidence type="ECO:0000256" key="6">
    <source>
        <dbReference type="ARBA" id="ARBA00023014"/>
    </source>
</evidence>
<accession>A0A495VAA5</accession>
<dbReference type="PANTHER" id="PTHR37424">
    <property type="entry name" value="BACTERIOFERRITIN-ASSOCIATED FERREDOXIN"/>
    <property type="match status" value="1"/>
</dbReference>
<reference evidence="11 12" key="1">
    <citation type="submission" date="2018-10" db="EMBL/GenBank/DDBJ databases">
        <title>Genomic Encyclopedia of Archaeal and Bacterial Type Strains, Phase II (KMG-II): from individual species to whole genera.</title>
        <authorList>
            <person name="Goeker M."/>
        </authorList>
    </citation>
    <scope>NUCLEOTIDE SEQUENCE [LARGE SCALE GENOMIC DNA]</scope>
    <source>
        <strain evidence="11 12">DSM 235</strain>
    </source>
</reference>
<dbReference type="Pfam" id="PF04324">
    <property type="entry name" value="Fer2_BFD"/>
    <property type="match status" value="1"/>
</dbReference>
<evidence type="ECO:0000256" key="3">
    <source>
        <dbReference type="ARBA" id="ARBA00022723"/>
    </source>
</evidence>
<dbReference type="InterPro" id="IPR041854">
    <property type="entry name" value="BFD-like_2Fe2S-bd_dom_sf"/>
</dbReference>
<evidence type="ECO:0000256" key="7">
    <source>
        <dbReference type="ARBA" id="ARBA00034078"/>
    </source>
</evidence>
<keyword evidence="4" id="KW-0249">Electron transport</keyword>
<gene>
    <name evidence="11" type="ORF">BDD21_3152</name>
</gene>
<protein>
    <recommendedName>
        <fullName evidence="8">Bacterioferritin-associated ferredoxin</fullName>
    </recommendedName>
</protein>
<dbReference type="EMBL" id="RBXL01000001">
    <property type="protein sequence ID" value="RKT45680.1"/>
    <property type="molecule type" value="Genomic_DNA"/>
</dbReference>
<evidence type="ECO:0000256" key="8">
    <source>
        <dbReference type="ARBA" id="ARBA00039386"/>
    </source>
</evidence>
<evidence type="ECO:0000259" key="10">
    <source>
        <dbReference type="Pfam" id="PF04324"/>
    </source>
</evidence>
<proteinExistence type="inferred from homology"/>
<evidence type="ECO:0000256" key="2">
    <source>
        <dbReference type="ARBA" id="ARBA00022714"/>
    </source>
</evidence>
<feature type="domain" description="BFD-like [2Fe-2S]-binding" evidence="10">
    <location>
        <begin position="2"/>
        <end position="51"/>
    </location>
</feature>
<dbReference type="InterPro" id="IPR007419">
    <property type="entry name" value="BFD-like_2Fe2S-bd_dom"/>
</dbReference>
<dbReference type="Proteomes" id="UP000274556">
    <property type="component" value="Unassembled WGS sequence"/>
</dbReference>
<keyword evidence="2" id="KW-0001">2Fe-2S</keyword>
<sequence>MYVCICRAITDRQIIAAAERGTERLADLRKELGVPGDCGRCGLCVKALLQEVIDDRRSRAVAAAAA</sequence>
<evidence type="ECO:0000256" key="4">
    <source>
        <dbReference type="ARBA" id="ARBA00022982"/>
    </source>
</evidence>
<keyword evidence="1" id="KW-0813">Transport</keyword>
<evidence type="ECO:0000256" key="5">
    <source>
        <dbReference type="ARBA" id="ARBA00023004"/>
    </source>
</evidence>
<keyword evidence="12" id="KW-1185">Reference proteome</keyword>
<evidence type="ECO:0000313" key="12">
    <source>
        <dbReference type="Proteomes" id="UP000274556"/>
    </source>
</evidence>
<evidence type="ECO:0000313" key="11">
    <source>
        <dbReference type="EMBL" id="RKT45680.1"/>
    </source>
</evidence>
<dbReference type="GO" id="GO:0046872">
    <property type="term" value="F:metal ion binding"/>
    <property type="evidence" value="ECO:0007669"/>
    <property type="project" value="UniProtKB-KW"/>
</dbReference>
<evidence type="ECO:0000256" key="1">
    <source>
        <dbReference type="ARBA" id="ARBA00022448"/>
    </source>
</evidence>
<dbReference type="AlphaFoldDB" id="A0A495VAA5"/>
<dbReference type="Gene3D" id="1.10.10.1100">
    <property type="entry name" value="BFD-like [2Fe-2S]-binding domain"/>
    <property type="match status" value="1"/>
</dbReference>
<comment type="caution">
    <text evidence="11">The sequence shown here is derived from an EMBL/GenBank/DDBJ whole genome shotgun (WGS) entry which is preliminary data.</text>
</comment>
<dbReference type="InterPro" id="IPR052371">
    <property type="entry name" value="BFD-associated_ferredoxin"/>
</dbReference>
<organism evidence="11 12">
    <name type="scientific">Thiocapsa rosea</name>
    <dbReference type="NCBI Taxonomy" id="69360"/>
    <lineage>
        <taxon>Bacteria</taxon>
        <taxon>Pseudomonadati</taxon>
        <taxon>Pseudomonadota</taxon>
        <taxon>Gammaproteobacteria</taxon>
        <taxon>Chromatiales</taxon>
        <taxon>Chromatiaceae</taxon>
        <taxon>Thiocapsa</taxon>
    </lineage>
</organism>
<dbReference type="GO" id="GO:0051537">
    <property type="term" value="F:2 iron, 2 sulfur cluster binding"/>
    <property type="evidence" value="ECO:0007669"/>
    <property type="project" value="UniProtKB-KW"/>
</dbReference>